<dbReference type="EMBL" id="BMXT01000002">
    <property type="protein sequence ID" value="GGY26626.1"/>
    <property type="molecule type" value="Genomic_DNA"/>
</dbReference>
<keyword evidence="2" id="KW-1185">Reference proteome</keyword>
<proteinExistence type="predicted"/>
<accession>A0ABQ2ZYG6</accession>
<comment type="caution">
    <text evidence="1">The sequence shown here is derived from an EMBL/GenBank/DDBJ whole genome shotgun (WGS) entry which is preliminary data.</text>
</comment>
<organism evidence="1 2">
    <name type="scientific">Rhodanobacter panaciterrae</name>
    <dbReference type="NCBI Taxonomy" id="490572"/>
    <lineage>
        <taxon>Bacteria</taxon>
        <taxon>Pseudomonadati</taxon>
        <taxon>Pseudomonadota</taxon>
        <taxon>Gammaproteobacteria</taxon>
        <taxon>Lysobacterales</taxon>
        <taxon>Rhodanobacteraceae</taxon>
        <taxon>Rhodanobacter</taxon>
    </lineage>
</organism>
<protein>
    <submittedName>
        <fullName evidence="1">Uncharacterized protein</fullName>
    </submittedName>
</protein>
<evidence type="ECO:0000313" key="2">
    <source>
        <dbReference type="Proteomes" id="UP000621898"/>
    </source>
</evidence>
<evidence type="ECO:0000313" key="1">
    <source>
        <dbReference type="EMBL" id="GGY26626.1"/>
    </source>
</evidence>
<gene>
    <name evidence="1" type="ORF">GCM10008098_19570</name>
</gene>
<reference evidence="2" key="1">
    <citation type="journal article" date="2019" name="Int. J. Syst. Evol. Microbiol.">
        <title>The Global Catalogue of Microorganisms (GCM) 10K type strain sequencing project: providing services to taxonomists for standard genome sequencing and annotation.</title>
        <authorList>
            <consortium name="The Broad Institute Genomics Platform"/>
            <consortium name="The Broad Institute Genome Sequencing Center for Infectious Disease"/>
            <person name="Wu L."/>
            <person name="Ma J."/>
        </authorList>
    </citation>
    <scope>NUCLEOTIDE SEQUENCE [LARGE SCALE GENOMIC DNA]</scope>
    <source>
        <strain evidence="2">KCTC 22232</strain>
    </source>
</reference>
<sequence length="121" mass="12985">MPVTEVDSAFSKAACVVVGAHAVAAWPLIGLSAKARAMGSNALLQDSTADFSFCMRLNIFDPQKNGRPRGDLTAAASFLICAIRRCMDVEMSASCNRLAKRIRYADGGVTHGFPRNVSMNF</sequence>
<name>A0ABQ2ZYG6_9GAMM</name>
<dbReference type="Proteomes" id="UP000621898">
    <property type="component" value="Unassembled WGS sequence"/>
</dbReference>